<feature type="non-terminal residue" evidence="1">
    <location>
        <position position="146"/>
    </location>
</feature>
<evidence type="ECO:0000313" key="2">
    <source>
        <dbReference type="Proteomes" id="UP000270924"/>
    </source>
</evidence>
<reference evidence="1 2" key="1">
    <citation type="submission" date="2018-11" db="EMBL/GenBank/DDBJ databases">
        <authorList>
            <consortium name="Pathogen Informatics"/>
        </authorList>
    </citation>
    <scope>NUCLEOTIDE SEQUENCE [LARGE SCALE GENOMIC DNA]</scope>
</reference>
<accession>A0A3P7G612</accession>
<protein>
    <submittedName>
        <fullName evidence="1">Uncharacterized protein</fullName>
    </submittedName>
</protein>
<dbReference type="Proteomes" id="UP000270924">
    <property type="component" value="Unassembled WGS sequence"/>
</dbReference>
<organism evidence="1 2">
    <name type="scientific">Wuchereria bancrofti</name>
    <dbReference type="NCBI Taxonomy" id="6293"/>
    <lineage>
        <taxon>Eukaryota</taxon>
        <taxon>Metazoa</taxon>
        <taxon>Ecdysozoa</taxon>
        <taxon>Nematoda</taxon>
        <taxon>Chromadorea</taxon>
        <taxon>Rhabditida</taxon>
        <taxon>Spirurina</taxon>
        <taxon>Spiruromorpha</taxon>
        <taxon>Filarioidea</taxon>
        <taxon>Onchocercidae</taxon>
        <taxon>Wuchereria</taxon>
    </lineage>
</organism>
<gene>
    <name evidence="1" type="ORF">WBA_LOCUS9549</name>
</gene>
<evidence type="ECO:0000313" key="1">
    <source>
        <dbReference type="EMBL" id="VDM16865.1"/>
    </source>
</evidence>
<name>A0A3P7G612_WUCBA</name>
<proteinExistence type="predicted"/>
<dbReference type="EMBL" id="UYWW01009570">
    <property type="protein sequence ID" value="VDM16865.1"/>
    <property type="molecule type" value="Genomic_DNA"/>
</dbReference>
<dbReference type="InParanoid" id="A0A3P7G612"/>
<keyword evidence="2" id="KW-1185">Reference proteome</keyword>
<dbReference type="AlphaFoldDB" id="A0A3P7G612"/>
<sequence length="146" mass="16999">MKQRKKQQKKKKNSSVDYFDSEESLNDLAGTLPVFFRQLLPGTREKDEILIAHSRAESEVSGLFILLLYALHTHEEMLLLLLLLLFLLLSKTMEIKHYICWKMLLRGVECPILSAHHNGRRLLHLCSKLAARVRMNNIEEESVLPY</sequence>